<reference evidence="1" key="1">
    <citation type="submission" date="2021-03" db="EMBL/GenBank/DDBJ databases">
        <title>Draft genome sequence of rust myrtle Austropuccinia psidii MF-1, a brazilian biotype.</title>
        <authorList>
            <person name="Quecine M.C."/>
            <person name="Pachon D.M.R."/>
            <person name="Bonatelli M.L."/>
            <person name="Correr F.H."/>
            <person name="Franceschini L.M."/>
            <person name="Leite T.F."/>
            <person name="Margarido G.R.A."/>
            <person name="Almeida C.A."/>
            <person name="Ferrarezi J.A."/>
            <person name="Labate C.A."/>
        </authorList>
    </citation>
    <scope>NUCLEOTIDE SEQUENCE</scope>
    <source>
        <strain evidence="1">MF-1</strain>
    </source>
</reference>
<name>A0A9Q3Q0L1_9BASI</name>
<evidence type="ECO:0000313" key="1">
    <source>
        <dbReference type="EMBL" id="MBW0580998.1"/>
    </source>
</evidence>
<accession>A0A9Q3Q0L1</accession>
<dbReference type="AlphaFoldDB" id="A0A9Q3Q0L1"/>
<keyword evidence="2" id="KW-1185">Reference proteome</keyword>
<dbReference type="EMBL" id="AVOT02108884">
    <property type="protein sequence ID" value="MBW0580998.1"/>
    <property type="molecule type" value="Genomic_DNA"/>
</dbReference>
<gene>
    <name evidence="1" type="ORF">O181_120713</name>
</gene>
<protein>
    <submittedName>
        <fullName evidence="1">Uncharacterized protein</fullName>
    </submittedName>
</protein>
<evidence type="ECO:0000313" key="2">
    <source>
        <dbReference type="Proteomes" id="UP000765509"/>
    </source>
</evidence>
<proteinExistence type="predicted"/>
<dbReference type="Proteomes" id="UP000765509">
    <property type="component" value="Unassembled WGS sequence"/>
</dbReference>
<organism evidence="1 2">
    <name type="scientific">Austropuccinia psidii MF-1</name>
    <dbReference type="NCBI Taxonomy" id="1389203"/>
    <lineage>
        <taxon>Eukaryota</taxon>
        <taxon>Fungi</taxon>
        <taxon>Dikarya</taxon>
        <taxon>Basidiomycota</taxon>
        <taxon>Pucciniomycotina</taxon>
        <taxon>Pucciniomycetes</taxon>
        <taxon>Pucciniales</taxon>
        <taxon>Sphaerophragmiaceae</taxon>
        <taxon>Austropuccinia</taxon>
    </lineage>
</organism>
<comment type="caution">
    <text evidence="1">The sequence shown here is derived from an EMBL/GenBank/DDBJ whole genome shotgun (WGS) entry which is preliminary data.</text>
</comment>
<sequence>MVYKVFDSSQVEGHTAEFPELVYEVQSPETASVTNFSLTTLPNHHRIRVIRPLHPDLVTSEISKSNILPYSYWSGAMVTIDSNYSCTYKGEIEGNKKAAWTRAVNRKLRSM</sequence>